<dbReference type="OMA" id="MASWPPE"/>
<evidence type="ECO:0000313" key="3">
    <source>
        <dbReference type="Proteomes" id="UP000000768"/>
    </source>
</evidence>
<feature type="compositionally biased region" description="Basic and acidic residues" evidence="1">
    <location>
        <begin position="25"/>
        <end position="38"/>
    </location>
</feature>
<dbReference type="AlphaFoldDB" id="A0A194YPF9"/>
<gene>
    <name evidence="2" type="ORF">SORBI_3004G081000</name>
</gene>
<dbReference type="InParanoid" id="A0A194YPF9"/>
<reference evidence="2 3" key="1">
    <citation type="journal article" date="2009" name="Nature">
        <title>The Sorghum bicolor genome and the diversification of grasses.</title>
        <authorList>
            <person name="Paterson A.H."/>
            <person name="Bowers J.E."/>
            <person name="Bruggmann R."/>
            <person name="Dubchak I."/>
            <person name="Grimwood J."/>
            <person name="Gundlach H."/>
            <person name="Haberer G."/>
            <person name="Hellsten U."/>
            <person name="Mitros T."/>
            <person name="Poliakov A."/>
            <person name="Schmutz J."/>
            <person name="Spannagl M."/>
            <person name="Tang H."/>
            <person name="Wang X."/>
            <person name="Wicker T."/>
            <person name="Bharti A.K."/>
            <person name="Chapman J."/>
            <person name="Feltus F.A."/>
            <person name="Gowik U."/>
            <person name="Grigoriev I.V."/>
            <person name="Lyons E."/>
            <person name="Maher C.A."/>
            <person name="Martis M."/>
            <person name="Narechania A."/>
            <person name="Otillar R.P."/>
            <person name="Penning B.W."/>
            <person name="Salamov A.A."/>
            <person name="Wang Y."/>
            <person name="Zhang L."/>
            <person name="Carpita N.C."/>
            <person name="Freeling M."/>
            <person name="Gingle A.R."/>
            <person name="Hash C.T."/>
            <person name="Keller B."/>
            <person name="Klein P."/>
            <person name="Kresovich S."/>
            <person name="McCann M.C."/>
            <person name="Ming R."/>
            <person name="Peterson D.G."/>
            <person name="Mehboob-ur-Rahman"/>
            <person name="Ware D."/>
            <person name="Westhoff P."/>
            <person name="Mayer K.F."/>
            <person name="Messing J."/>
            <person name="Rokhsar D.S."/>
        </authorList>
    </citation>
    <scope>NUCLEOTIDE SEQUENCE [LARGE SCALE GENOMIC DNA]</scope>
    <source>
        <strain evidence="3">cv. BTx623</strain>
    </source>
</reference>
<name>A0A194YPF9_SORBI</name>
<dbReference type="EMBL" id="CM000763">
    <property type="protein sequence ID" value="KXG29720.1"/>
    <property type="molecule type" value="Genomic_DNA"/>
</dbReference>
<accession>A0A194YPF9</accession>
<keyword evidence="3" id="KW-1185">Reference proteome</keyword>
<protein>
    <submittedName>
        <fullName evidence="2">Uncharacterized protein</fullName>
    </submittedName>
</protein>
<reference evidence="3" key="2">
    <citation type="journal article" date="2018" name="Plant J.">
        <title>The Sorghum bicolor reference genome: improved assembly, gene annotations, a transcriptome atlas, and signatures of genome organization.</title>
        <authorList>
            <person name="McCormick R.F."/>
            <person name="Truong S.K."/>
            <person name="Sreedasyam A."/>
            <person name="Jenkins J."/>
            <person name="Shu S."/>
            <person name="Sims D."/>
            <person name="Kennedy M."/>
            <person name="Amirebrahimi M."/>
            <person name="Weers B.D."/>
            <person name="McKinley B."/>
            <person name="Mattison A."/>
            <person name="Morishige D.T."/>
            <person name="Grimwood J."/>
            <person name="Schmutz J."/>
            <person name="Mullet J.E."/>
        </authorList>
    </citation>
    <scope>NUCLEOTIDE SEQUENCE [LARGE SCALE GENOMIC DNA]</scope>
    <source>
        <strain evidence="3">cv. BTx623</strain>
    </source>
</reference>
<feature type="region of interest" description="Disordered" evidence="1">
    <location>
        <begin position="13"/>
        <end position="39"/>
    </location>
</feature>
<feature type="region of interest" description="Disordered" evidence="1">
    <location>
        <begin position="89"/>
        <end position="275"/>
    </location>
</feature>
<sequence>MGEFGWMMMAKEEKHAARARRRGPRRELDTDTTLEGRTKTTGTVTYAMLIELQASSHSPAGPPRRQKQRSLRWRATTLTMATAAAAAAAVSATGSSGPPLTKRPTMRQATRSRGRHQSTKSSAESRSTSHCHTLSMAIDRRDSRWSRPEEARQARTDGAGAGRTSERARTPPTRRGEKKKKRKGGTSEQLAWLQLDQGVDLPRRDWTAVDGSSQRTAQAGGEKRGGFLTSSSGGGETRNRSIDRGLVAGRSIDPRRQGSPPAGGPPRPRPSAARS</sequence>
<dbReference type="Gramene" id="KXG29720">
    <property type="protein sequence ID" value="KXG29720"/>
    <property type="gene ID" value="SORBI_3004G081000"/>
</dbReference>
<organism evidence="2 3">
    <name type="scientific">Sorghum bicolor</name>
    <name type="common">Sorghum</name>
    <name type="synonym">Sorghum vulgare</name>
    <dbReference type="NCBI Taxonomy" id="4558"/>
    <lineage>
        <taxon>Eukaryota</taxon>
        <taxon>Viridiplantae</taxon>
        <taxon>Streptophyta</taxon>
        <taxon>Embryophyta</taxon>
        <taxon>Tracheophyta</taxon>
        <taxon>Spermatophyta</taxon>
        <taxon>Magnoliopsida</taxon>
        <taxon>Liliopsida</taxon>
        <taxon>Poales</taxon>
        <taxon>Poaceae</taxon>
        <taxon>PACMAD clade</taxon>
        <taxon>Panicoideae</taxon>
        <taxon>Andropogonodae</taxon>
        <taxon>Andropogoneae</taxon>
        <taxon>Sorghinae</taxon>
        <taxon>Sorghum</taxon>
    </lineage>
</organism>
<dbReference type="Proteomes" id="UP000000768">
    <property type="component" value="Chromosome 4"/>
</dbReference>
<evidence type="ECO:0000313" key="2">
    <source>
        <dbReference type="EMBL" id="KXG29720.1"/>
    </source>
</evidence>
<feature type="compositionally biased region" description="Low complexity" evidence="1">
    <location>
        <begin position="119"/>
        <end position="128"/>
    </location>
</feature>
<evidence type="ECO:0000256" key="1">
    <source>
        <dbReference type="SAM" id="MobiDB-lite"/>
    </source>
</evidence>
<feature type="compositionally biased region" description="Basic and acidic residues" evidence="1">
    <location>
        <begin position="138"/>
        <end position="155"/>
    </location>
</feature>
<proteinExistence type="predicted"/>